<dbReference type="RefSeq" id="WP_344240082.1">
    <property type="nucleotide sequence ID" value="NZ_BAAAHH010000008.1"/>
</dbReference>
<evidence type="ECO:0000313" key="2">
    <source>
        <dbReference type="Proteomes" id="UP001500665"/>
    </source>
</evidence>
<dbReference type="Proteomes" id="UP001500665">
    <property type="component" value="Unassembled WGS sequence"/>
</dbReference>
<sequence length="47" mass="5125">MPCFADDGTELQACVLDHLRTQLADLTRARTALGDILDTSTRALTHP</sequence>
<keyword evidence="2" id="KW-1185">Reference proteome</keyword>
<name>A0ABP4BEE0_9ACTN</name>
<dbReference type="EMBL" id="BAAAHH010000008">
    <property type="protein sequence ID" value="GAA0948538.1"/>
    <property type="molecule type" value="Genomic_DNA"/>
</dbReference>
<protein>
    <submittedName>
        <fullName evidence="1">Uncharacterized protein</fullName>
    </submittedName>
</protein>
<organism evidence="1 2">
    <name type="scientific">Actinocorallia libanotica</name>
    <dbReference type="NCBI Taxonomy" id="46162"/>
    <lineage>
        <taxon>Bacteria</taxon>
        <taxon>Bacillati</taxon>
        <taxon>Actinomycetota</taxon>
        <taxon>Actinomycetes</taxon>
        <taxon>Streptosporangiales</taxon>
        <taxon>Thermomonosporaceae</taxon>
        <taxon>Actinocorallia</taxon>
    </lineage>
</organism>
<proteinExistence type="predicted"/>
<evidence type="ECO:0000313" key="1">
    <source>
        <dbReference type="EMBL" id="GAA0948538.1"/>
    </source>
</evidence>
<accession>A0ABP4BEE0</accession>
<reference evidence="2" key="1">
    <citation type="journal article" date="2019" name="Int. J. Syst. Evol. Microbiol.">
        <title>The Global Catalogue of Microorganisms (GCM) 10K type strain sequencing project: providing services to taxonomists for standard genome sequencing and annotation.</title>
        <authorList>
            <consortium name="The Broad Institute Genomics Platform"/>
            <consortium name="The Broad Institute Genome Sequencing Center for Infectious Disease"/>
            <person name="Wu L."/>
            <person name="Ma J."/>
        </authorList>
    </citation>
    <scope>NUCLEOTIDE SEQUENCE [LARGE SCALE GENOMIC DNA]</scope>
    <source>
        <strain evidence="2">JCM 10696</strain>
    </source>
</reference>
<comment type="caution">
    <text evidence="1">The sequence shown here is derived from an EMBL/GenBank/DDBJ whole genome shotgun (WGS) entry which is preliminary data.</text>
</comment>
<gene>
    <name evidence="1" type="ORF">GCM10009550_25010</name>
</gene>